<dbReference type="OrthoDB" id="3681451at2759"/>
<name>A0A6A5ZG27_9PLEO</name>
<evidence type="ECO:0000256" key="1">
    <source>
        <dbReference type="SAM" id="MobiDB-lite"/>
    </source>
</evidence>
<evidence type="ECO:0000259" key="2">
    <source>
        <dbReference type="Pfam" id="PF20253"/>
    </source>
</evidence>
<keyword evidence="4" id="KW-1185">Reference proteome</keyword>
<dbReference type="Pfam" id="PF20253">
    <property type="entry name" value="DUF6604"/>
    <property type="match status" value="1"/>
</dbReference>
<organism evidence="3 4">
    <name type="scientific">Lophiotrema nucula</name>
    <dbReference type="NCBI Taxonomy" id="690887"/>
    <lineage>
        <taxon>Eukaryota</taxon>
        <taxon>Fungi</taxon>
        <taxon>Dikarya</taxon>
        <taxon>Ascomycota</taxon>
        <taxon>Pezizomycotina</taxon>
        <taxon>Dothideomycetes</taxon>
        <taxon>Pleosporomycetidae</taxon>
        <taxon>Pleosporales</taxon>
        <taxon>Lophiotremataceae</taxon>
        <taxon>Lophiotrema</taxon>
    </lineage>
</organism>
<dbReference type="Proteomes" id="UP000799770">
    <property type="component" value="Unassembled WGS sequence"/>
</dbReference>
<feature type="region of interest" description="Disordered" evidence="1">
    <location>
        <begin position="34"/>
        <end position="67"/>
    </location>
</feature>
<evidence type="ECO:0000313" key="3">
    <source>
        <dbReference type="EMBL" id="KAF2118186.1"/>
    </source>
</evidence>
<feature type="compositionally biased region" description="Basic and acidic residues" evidence="1">
    <location>
        <begin position="56"/>
        <end position="67"/>
    </location>
</feature>
<dbReference type="EMBL" id="ML977317">
    <property type="protein sequence ID" value="KAF2118186.1"/>
    <property type="molecule type" value="Genomic_DNA"/>
</dbReference>
<dbReference type="InterPro" id="IPR046539">
    <property type="entry name" value="DUF6604"/>
</dbReference>
<accession>A0A6A5ZG27</accession>
<dbReference type="PANTHER" id="PTHR38795:SF1">
    <property type="entry name" value="DUF6604 DOMAIN-CONTAINING PROTEIN"/>
    <property type="match status" value="1"/>
</dbReference>
<sequence length="818" mass="92951">MLPEWVRTRRSRYKSDTRTFLTWLVEQAIRHGYTPATKPVQSDDSSSYNKSKKHKMDSASEQEERRIRSRDIVACATAIVEKKSNRFRVPAFILEAAARAIKERQMCTSWYKKQTPVDSSDAILVDNETHEHFTDKMQEAATLLTPFVHHSKPAEHSEKPRDPDPPSNAFQMLSIEEVIDEGVDKIPHQPPFNVEGASKVVTYTIEEEEQDECPVSIYFFLHDVWEIRTIIVSTWIIYFCNGADLLSTGITTQAGMQMIRAMIGQLVSEFPKLTSMEALVEQLLSVTTDDSGAAIGIEGLDNALKHMSVETKQFTCFQTYRDIESLLASKSSRGAFREGLNSLGPASIRQGKTKSAKLRLDKLMALKVFIGSIACLFDQPEHKSATFPVMDNFTQVWYEHLSRLPKARASRPMKPSSCSIELVVFTQIFLDLQVLLESKTDRILKEYNDFAKYFDLPEIVEWIRTLVNSSSRTKKHIHSFGKDSEVTEAYVAWLNDDPLVSCGVAHGKQIEQGSWIRLNPVLGSLILFTAAEGVFDLRLCHAKMFGSLISQAQLYNALRQMKRRTESGKRIPLLNREWEDMETFIDVFGEKGIFRGPRPDTLRKCMDRYNNVLGVSTSALRRHQELDTEATMVSHGEFVIETIPIIRAVFGNRGDKKNLLNILSGHVRSAFTKKVNSLGFSDDCEEYLDQMYLSTFRNLLSFELPKLYFRVHALALDCKTIQTALFEGLEWGFDNLQTPLYKGSTSSDNSSAFGDNAFVSHNILQHEFVAHSEDTDEAVSSIMINAGRIVTRELYKLHADRKSSNADFETKYWRAHGQ</sequence>
<evidence type="ECO:0000313" key="4">
    <source>
        <dbReference type="Proteomes" id="UP000799770"/>
    </source>
</evidence>
<dbReference type="AlphaFoldDB" id="A0A6A5ZG27"/>
<proteinExistence type="predicted"/>
<gene>
    <name evidence="3" type="ORF">BDV96DRAFT_379556</name>
</gene>
<dbReference type="PANTHER" id="PTHR38795">
    <property type="entry name" value="DUF6604 DOMAIN-CONTAINING PROTEIN"/>
    <property type="match status" value="1"/>
</dbReference>
<feature type="domain" description="DUF6604" evidence="2">
    <location>
        <begin position="12"/>
        <end position="266"/>
    </location>
</feature>
<reference evidence="3" key="1">
    <citation type="journal article" date="2020" name="Stud. Mycol.">
        <title>101 Dothideomycetes genomes: a test case for predicting lifestyles and emergence of pathogens.</title>
        <authorList>
            <person name="Haridas S."/>
            <person name="Albert R."/>
            <person name="Binder M."/>
            <person name="Bloem J."/>
            <person name="Labutti K."/>
            <person name="Salamov A."/>
            <person name="Andreopoulos B."/>
            <person name="Baker S."/>
            <person name="Barry K."/>
            <person name="Bills G."/>
            <person name="Bluhm B."/>
            <person name="Cannon C."/>
            <person name="Castanera R."/>
            <person name="Culley D."/>
            <person name="Daum C."/>
            <person name="Ezra D."/>
            <person name="Gonzalez J."/>
            <person name="Henrissat B."/>
            <person name="Kuo A."/>
            <person name="Liang C."/>
            <person name="Lipzen A."/>
            <person name="Lutzoni F."/>
            <person name="Magnuson J."/>
            <person name="Mondo S."/>
            <person name="Nolan M."/>
            <person name="Ohm R."/>
            <person name="Pangilinan J."/>
            <person name="Park H.-J."/>
            <person name="Ramirez L."/>
            <person name="Alfaro M."/>
            <person name="Sun H."/>
            <person name="Tritt A."/>
            <person name="Yoshinaga Y."/>
            <person name="Zwiers L.-H."/>
            <person name="Turgeon B."/>
            <person name="Goodwin S."/>
            <person name="Spatafora J."/>
            <person name="Crous P."/>
            <person name="Grigoriev I."/>
        </authorList>
    </citation>
    <scope>NUCLEOTIDE SEQUENCE</scope>
    <source>
        <strain evidence="3">CBS 627.86</strain>
    </source>
</reference>
<protein>
    <recommendedName>
        <fullName evidence="2">DUF6604 domain-containing protein</fullName>
    </recommendedName>
</protein>